<protein>
    <submittedName>
        <fullName evidence="1">Uncharacterized protein</fullName>
    </submittedName>
</protein>
<sequence>MRACVEKVKTMFWPGCHAKLTRVRTSRYAFQRYLEMIAGIETRLFEREDGKVKMPKYSTNDLDNDLFRAAGEIFAVSLAQGGPAPRFLQEWCYRFMVSGNLEGLTKNCVHDPELSPFIKLIEEAKDLSPYTEGILTSGYTGSIKMENKDNIISLVWYCIISYTRAIQLAAPGPGPAPEGF</sequence>
<gene>
    <name evidence="1" type="ORF">DPEC_G00199770</name>
</gene>
<proteinExistence type="predicted"/>
<evidence type="ECO:0000313" key="2">
    <source>
        <dbReference type="Proteomes" id="UP001157502"/>
    </source>
</evidence>
<keyword evidence="2" id="KW-1185">Reference proteome</keyword>
<evidence type="ECO:0000313" key="1">
    <source>
        <dbReference type="EMBL" id="KAJ7999952.1"/>
    </source>
</evidence>
<name>A0ACC2G8N3_DALPE</name>
<reference evidence="1" key="1">
    <citation type="submission" date="2021-05" db="EMBL/GenBank/DDBJ databases">
        <authorList>
            <person name="Pan Q."/>
            <person name="Jouanno E."/>
            <person name="Zahm M."/>
            <person name="Klopp C."/>
            <person name="Cabau C."/>
            <person name="Louis A."/>
            <person name="Berthelot C."/>
            <person name="Parey E."/>
            <person name="Roest Crollius H."/>
            <person name="Montfort J."/>
            <person name="Robinson-Rechavi M."/>
            <person name="Bouchez O."/>
            <person name="Lampietro C."/>
            <person name="Lopez Roques C."/>
            <person name="Donnadieu C."/>
            <person name="Postlethwait J."/>
            <person name="Bobe J."/>
            <person name="Dillon D."/>
            <person name="Chandos A."/>
            <person name="von Hippel F."/>
            <person name="Guiguen Y."/>
        </authorList>
    </citation>
    <scope>NUCLEOTIDE SEQUENCE</scope>
    <source>
        <strain evidence="1">YG-Jan2019</strain>
    </source>
</reference>
<organism evidence="1 2">
    <name type="scientific">Dallia pectoralis</name>
    <name type="common">Alaska blackfish</name>
    <dbReference type="NCBI Taxonomy" id="75939"/>
    <lineage>
        <taxon>Eukaryota</taxon>
        <taxon>Metazoa</taxon>
        <taxon>Chordata</taxon>
        <taxon>Craniata</taxon>
        <taxon>Vertebrata</taxon>
        <taxon>Euteleostomi</taxon>
        <taxon>Actinopterygii</taxon>
        <taxon>Neopterygii</taxon>
        <taxon>Teleostei</taxon>
        <taxon>Protacanthopterygii</taxon>
        <taxon>Esociformes</taxon>
        <taxon>Umbridae</taxon>
        <taxon>Dallia</taxon>
    </lineage>
</organism>
<comment type="caution">
    <text evidence="1">The sequence shown here is derived from an EMBL/GenBank/DDBJ whole genome shotgun (WGS) entry which is preliminary data.</text>
</comment>
<accession>A0ACC2G8N3</accession>
<dbReference type="Proteomes" id="UP001157502">
    <property type="component" value="Chromosome 16"/>
</dbReference>
<dbReference type="EMBL" id="CM055743">
    <property type="protein sequence ID" value="KAJ7999952.1"/>
    <property type="molecule type" value="Genomic_DNA"/>
</dbReference>